<proteinExistence type="predicted"/>
<evidence type="ECO:0000313" key="1">
    <source>
        <dbReference type="EMBL" id="UYV81567.1"/>
    </source>
</evidence>
<dbReference type="EMBL" id="CP092882">
    <property type="protein sequence ID" value="UYV81567.1"/>
    <property type="molecule type" value="Genomic_DNA"/>
</dbReference>
<dbReference type="Proteomes" id="UP001235939">
    <property type="component" value="Chromosome 20"/>
</dbReference>
<protein>
    <submittedName>
        <fullName evidence="1">Uncharacterized protein</fullName>
    </submittedName>
</protein>
<gene>
    <name evidence="1" type="ORF">LAZ67_20001555</name>
</gene>
<dbReference type="PANTHER" id="PTHR46114">
    <property type="entry name" value="APPLE DOMAIN-CONTAINING PROTEIN"/>
    <property type="match status" value="1"/>
</dbReference>
<accession>A0ABY6LK70</accession>
<name>A0ABY6LK70_9ARAC</name>
<reference evidence="1 2" key="1">
    <citation type="submission" date="2022-01" db="EMBL/GenBank/DDBJ databases">
        <title>A chromosomal length assembly of Cordylochernes scorpioides.</title>
        <authorList>
            <person name="Zeh D."/>
            <person name="Zeh J."/>
        </authorList>
    </citation>
    <scope>NUCLEOTIDE SEQUENCE [LARGE SCALE GENOMIC DNA]</scope>
    <source>
        <strain evidence="1">IN4F17</strain>
        <tissue evidence="1">Whole Body</tissue>
    </source>
</reference>
<organism evidence="1 2">
    <name type="scientific">Cordylochernes scorpioides</name>
    <dbReference type="NCBI Taxonomy" id="51811"/>
    <lineage>
        <taxon>Eukaryota</taxon>
        <taxon>Metazoa</taxon>
        <taxon>Ecdysozoa</taxon>
        <taxon>Arthropoda</taxon>
        <taxon>Chelicerata</taxon>
        <taxon>Arachnida</taxon>
        <taxon>Pseudoscorpiones</taxon>
        <taxon>Cheliferoidea</taxon>
        <taxon>Chernetidae</taxon>
        <taxon>Cordylochernes</taxon>
    </lineage>
</organism>
<evidence type="ECO:0000313" key="2">
    <source>
        <dbReference type="Proteomes" id="UP001235939"/>
    </source>
</evidence>
<sequence>MAIQVACGAATACRRIRRSTRADVTGCTDIPINCHISLFQPSSPQSVHRGRTKTTGITSKSRHTVEYPDLPSAMRPVPHSDILPVLQPPENVIFSDDDSDRREQQWDDTNFEAGALSEPHLLTQGDLNDLVRDLDLSKKQSELLSSRFKGWNLLHKGTKVCFFRKRQDEFQDFFSQENDLVYCNDVVSLMEALRGHDHDTEEWRLFIDSSKISMKAVLLQNGNSTLPPGAWRGGVRVTSLERWEVARSNEGDWSPTSPPSSGWSLFRAGYKNIANLPLIDSENIYLPPLHIKLGLMKNFVKAMDRNASGFAYLKQKFLIREWQQDGNFQISLNEVEAPAWNSFRNVCKNFLGSVKVENYRDIVNDLLLSYKALGCNMSLKIHFLHSHLDFFSDNLGAAW</sequence>
<keyword evidence="2" id="KW-1185">Reference proteome</keyword>
<dbReference type="PANTHER" id="PTHR46114:SF2">
    <property type="entry name" value="CULLIN N-TERMINAL DOMAIN-CONTAINING PROTEIN"/>
    <property type="match status" value="1"/>
</dbReference>